<name>A0AAN7PZJ0_9COLE</name>
<dbReference type="AlphaFoldDB" id="A0AAN7PZJ0"/>
<evidence type="ECO:0000313" key="4">
    <source>
        <dbReference type="EMBL" id="KAK4880702.1"/>
    </source>
</evidence>
<dbReference type="Pfam" id="PF00379">
    <property type="entry name" value="Chitin_bind_4"/>
    <property type="match status" value="2"/>
</dbReference>
<dbReference type="GO" id="GO:0042302">
    <property type="term" value="F:structural constituent of cuticle"/>
    <property type="evidence" value="ECO:0007669"/>
    <property type="project" value="UniProtKB-UniRule"/>
</dbReference>
<evidence type="ECO:0000256" key="1">
    <source>
        <dbReference type="ARBA" id="ARBA00022460"/>
    </source>
</evidence>
<evidence type="ECO:0000313" key="5">
    <source>
        <dbReference type="Proteomes" id="UP001353858"/>
    </source>
</evidence>
<dbReference type="InterPro" id="IPR031311">
    <property type="entry name" value="CHIT_BIND_RR_consensus"/>
</dbReference>
<evidence type="ECO:0000256" key="2">
    <source>
        <dbReference type="PROSITE-ProRule" id="PRU00497"/>
    </source>
</evidence>
<organism evidence="4 5">
    <name type="scientific">Aquatica leii</name>
    <dbReference type="NCBI Taxonomy" id="1421715"/>
    <lineage>
        <taxon>Eukaryota</taxon>
        <taxon>Metazoa</taxon>
        <taxon>Ecdysozoa</taxon>
        <taxon>Arthropoda</taxon>
        <taxon>Hexapoda</taxon>
        <taxon>Insecta</taxon>
        <taxon>Pterygota</taxon>
        <taxon>Neoptera</taxon>
        <taxon>Endopterygota</taxon>
        <taxon>Coleoptera</taxon>
        <taxon>Polyphaga</taxon>
        <taxon>Elateriformia</taxon>
        <taxon>Elateroidea</taxon>
        <taxon>Lampyridae</taxon>
        <taxon>Luciolinae</taxon>
        <taxon>Aquatica</taxon>
    </lineage>
</organism>
<evidence type="ECO:0000256" key="3">
    <source>
        <dbReference type="SAM" id="SignalP"/>
    </source>
</evidence>
<protein>
    <submittedName>
        <fullName evidence="4">Uncharacterized protein</fullName>
    </submittedName>
</protein>
<dbReference type="GO" id="GO:0005615">
    <property type="term" value="C:extracellular space"/>
    <property type="evidence" value="ECO:0007669"/>
    <property type="project" value="TreeGrafter"/>
</dbReference>
<keyword evidence="3" id="KW-0732">Signal</keyword>
<accession>A0AAN7PZJ0</accession>
<dbReference type="PROSITE" id="PS51155">
    <property type="entry name" value="CHIT_BIND_RR_2"/>
    <property type="match status" value="2"/>
</dbReference>
<proteinExistence type="predicted"/>
<dbReference type="PANTHER" id="PTHR12236:SF76">
    <property type="entry name" value="ADULT-SPECIFIC CUTICULAR PROTEIN ACP-20-LIKE PROTEIN"/>
    <property type="match status" value="1"/>
</dbReference>
<comment type="caution">
    <text evidence="4">The sequence shown here is derived from an EMBL/GenBank/DDBJ whole genome shotgun (WGS) entry which is preliminary data.</text>
</comment>
<dbReference type="Proteomes" id="UP001353858">
    <property type="component" value="Unassembled WGS sequence"/>
</dbReference>
<dbReference type="InterPro" id="IPR000618">
    <property type="entry name" value="Insect_cuticle"/>
</dbReference>
<dbReference type="PROSITE" id="PS51257">
    <property type="entry name" value="PROKAR_LIPOPROTEIN"/>
    <property type="match status" value="1"/>
</dbReference>
<feature type="chain" id="PRO_5042824904" evidence="3">
    <location>
        <begin position="18"/>
        <end position="331"/>
    </location>
</feature>
<dbReference type="PROSITE" id="PS00233">
    <property type="entry name" value="CHIT_BIND_RR_1"/>
    <property type="match status" value="2"/>
</dbReference>
<reference evidence="5" key="1">
    <citation type="submission" date="2023-01" db="EMBL/GenBank/DDBJ databases">
        <title>Key to firefly adult light organ development and bioluminescence: homeobox transcription factors regulate luciferase expression and transportation to peroxisome.</title>
        <authorList>
            <person name="Fu X."/>
        </authorList>
    </citation>
    <scope>NUCLEOTIDE SEQUENCE [LARGE SCALE GENOMIC DNA]</scope>
</reference>
<sequence>MFFKLALIGCVVVACYAQHGHYGHGGTSFSSISLGHSGHHYGGHGLGHAAIHHAAPVLVHSAPAYASYGHGHGHDHGHHVDYYAHPKYEFKYGVSDAHTHDHHSQHEVRDGDTVHGEYSLHEADGTIRTVKYTADHKNGFNAQVIRSGHAVHPETHKLAIISCVVIACYAQYDKYGHGGSSYSSVSLGHQGAHSNYGAHGLGHAVGVQHAVPVLVHSAPVFTSHGHGYGHGNNYEKHVDYYAHPKYEFKYGVSDGHTHDHHSQHEVRDGDSVHGEYSLHEADGTIRTVKYTADHKNGFNAQVIREGHAAHPETHAKAAFIVQAHHGGHGHY</sequence>
<gene>
    <name evidence="4" type="ORF">RN001_008848</name>
</gene>
<dbReference type="EMBL" id="JARPUR010000003">
    <property type="protein sequence ID" value="KAK4880702.1"/>
    <property type="molecule type" value="Genomic_DNA"/>
</dbReference>
<feature type="signal peptide" evidence="3">
    <location>
        <begin position="1"/>
        <end position="17"/>
    </location>
</feature>
<keyword evidence="1 2" id="KW-0193">Cuticle</keyword>
<dbReference type="GO" id="GO:0031012">
    <property type="term" value="C:extracellular matrix"/>
    <property type="evidence" value="ECO:0007669"/>
    <property type="project" value="TreeGrafter"/>
</dbReference>
<dbReference type="InterPro" id="IPR051217">
    <property type="entry name" value="Insect_Cuticle_Struc_Prot"/>
</dbReference>
<dbReference type="PRINTS" id="PR00947">
    <property type="entry name" value="CUTICLE"/>
</dbReference>
<dbReference type="PANTHER" id="PTHR12236">
    <property type="entry name" value="STRUCTURAL CONTITUENT OF CUTICLE"/>
    <property type="match status" value="1"/>
</dbReference>
<keyword evidence="5" id="KW-1185">Reference proteome</keyword>